<evidence type="ECO:0000256" key="2">
    <source>
        <dbReference type="ARBA" id="ARBA00004496"/>
    </source>
</evidence>
<evidence type="ECO:0000259" key="12">
    <source>
        <dbReference type="PROSITE" id="PS50054"/>
    </source>
</evidence>
<comment type="subcellular location">
    <subcellularLocation>
        <location evidence="2">Cytoplasm</location>
    </subcellularLocation>
    <subcellularLocation>
        <location evidence="1">Nucleus</location>
    </subcellularLocation>
</comment>
<reference evidence="14 15" key="1">
    <citation type="submission" date="2019-01" db="EMBL/GenBank/DDBJ databases">
        <authorList>
            <person name="Sayadi A."/>
        </authorList>
    </citation>
    <scope>NUCLEOTIDE SEQUENCE [LARGE SCALE GENOMIC DNA]</scope>
</reference>
<accession>A0A653BDE0</accession>
<dbReference type="GO" id="GO:0005634">
    <property type="term" value="C:nucleus"/>
    <property type="evidence" value="ECO:0007669"/>
    <property type="project" value="UniProtKB-SubCell"/>
</dbReference>
<evidence type="ECO:0000256" key="3">
    <source>
        <dbReference type="ARBA" id="ARBA00008601"/>
    </source>
</evidence>
<dbReference type="SUPFAM" id="SSF52799">
    <property type="entry name" value="(Phosphotyrosine protein) phosphatases II"/>
    <property type="match status" value="1"/>
</dbReference>
<dbReference type="AlphaFoldDB" id="A0A653BDE0"/>
<comment type="catalytic activity">
    <reaction evidence="10">
        <text>O-phospho-L-tyrosyl-[protein] + H2O = L-tyrosyl-[protein] + phosphate</text>
        <dbReference type="Rhea" id="RHEA:10684"/>
        <dbReference type="Rhea" id="RHEA-COMP:10136"/>
        <dbReference type="Rhea" id="RHEA-COMP:20101"/>
        <dbReference type="ChEBI" id="CHEBI:15377"/>
        <dbReference type="ChEBI" id="CHEBI:43474"/>
        <dbReference type="ChEBI" id="CHEBI:46858"/>
        <dbReference type="ChEBI" id="CHEBI:61978"/>
        <dbReference type="EC" id="3.1.3.48"/>
    </reaction>
</comment>
<dbReference type="Pfam" id="PF00782">
    <property type="entry name" value="DSPc"/>
    <property type="match status" value="1"/>
</dbReference>
<proteinExistence type="inferred from homology"/>
<feature type="domain" description="Tyrosine specific protein phosphatases" evidence="13">
    <location>
        <begin position="76"/>
        <end position="136"/>
    </location>
</feature>
<protein>
    <submittedName>
        <fullName evidence="14">Uncharacterized protein</fullName>
    </submittedName>
</protein>
<evidence type="ECO:0000256" key="11">
    <source>
        <dbReference type="PIRSR" id="PIRSR000941-50"/>
    </source>
</evidence>
<keyword evidence="6" id="KW-0904">Protein phosphatase</keyword>
<gene>
    <name evidence="14" type="ORF">CALMAC_LOCUS90</name>
</gene>
<dbReference type="PROSITE" id="PS50054">
    <property type="entry name" value="TYR_PHOSPHATASE_DUAL"/>
    <property type="match status" value="1"/>
</dbReference>
<dbReference type="EMBL" id="CAACVG010000126">
    <property type="protein sequence ID" value="VEN33590.1"/>
    <property type="molecule type" value="Genomic_DNA"/>
</dbReference>
<dbReference type="PROSITE" id="PS50056">
    <property type="entry name" value="TYR_PHOSPHATASE_2"/>
    <property type="match status" value="1"/>
</dbReference>
<dbReference type="OrthoDB" id="2017893at2759"/>
<dbReference type="PIRSF" id="PIRSF000941">
    <property type="entry name" value="DUSP12"/>
    <property type="match status" value="1"/>
</dbReference>
<sequence>MDILHKVDFTLGPISIDMIEENLYLGGLAAAKNIDVLNKFKINHIITIDTCPLPRTITDLKDIKTLYIQLSDLPKEDLLSHFDETDEFIKNGIANGAVLVHCYFGVSRSATVVIAHIMKKYQLSYAEAFEKVKAKRSIVYPNEGFVTQLKLYKEMGYTVDKSSMHFKIYRLTLAADRVRKVKILPQEFSDLIAPDPGVEQIEPEPNVYKCKKCRRVVASESNLIVHQNQGKPCRETYFVEPMAWMNISVGSMQGKLHCPKCNSKLGSFSWIMGSQCTCGVKVAPAFYLTPSKVDFSNIVKNIEVTF</sequence>
<dbReference type="CDD" id="cd14498">
    <property type="entry name" value="DSP"/>
    <property type="match status" value="1"/>
</dbReference>
<dbReference type="InterPro" id="IPR000340">
    <property type="entry name" value="Dual-sp_phosphatase_cat-dom"/>
</dbReference>
<evidence type="ECO:0000259" key="13">
    <source>
        <dbReference type="PROSITE" id="PS50056"/>
    </source>
</evidence>
<dbReference type="PANTHER" id="PTHR45848:SF4">
    <property type="entry name" value="DUAL SPECIFICITY PROTEIN PHOSPHATASE 12"/>
    <property type="match status" value="1"/>
</dbReference>
<evidence type="ECO:0000256" key="4">
    <source>
        <dbReference type="ARBA" id="ARBA00022490"/>
    </source>
</evidence>
<evidence type="ECO:0000313" key="15">
    <source>
        <dbReference type="Proteomes" id="UP000410492"/>
    </source>
</evidence>
<evidence type="ECO:0000256" key="7">
    <source>
        <dbReference type="ARBA" id="ARBA00023242"/>
    </source>
</evidence>
<feature type="domain" description="Tyrosine-protein phosphatase" evidence="12">
    <location>
        <begin position="15"/>
        <end position="158"/>
    </location>
</feature>
<keyword evidence="7" id="KW-0539">Nucleus</keyword>
<dbReference type="Proteomes" id="UP000410492">
    <property type="component" value="Unassembled WGS sequence"/>
</dbReference>
<evidence type="ECO:0000256" key="5">
    <source>
        <dbReference type="ARBA" id="ARBA00022801"/>
    </source>
</evidence>
<keyword evidence="4" id="KW-0963">Cytoplasm</keyword>
<organism evidence="14 15">
    <name type="scientific">Callosobruchus maculatus</name>
    <name type="common">Southern cowpea weevil</name>
    <name type="synonym">Pulse bruchid</name>
    <dbReference type="NCBI Taxonomy" id="64391"/>
    <lineage>
        <taxon>Eukaryota</taxon>
        <taxon>Metazoa</taxon>
        <taxon>Ecdysozoa</taxon>
        <taxon>Arthropoda</taxon>
        <taxon>Hexapoda</taxon>
        <taxon>Insecta</taxon>
        <taxon>Pterygota</taxon>
        <taxon>Neoptera</taxon>
        <taxon>Endopterygota</taxon>
        <taxon>Coleoptera</taxon>
        <taxon>Polyphaga</taxon>
        <taxon>Cucujiformia</taxon>
        <taxon>Chrysomeloidea</taxon>
        <taxon>Chrysomelidae</taxon>
        <taxon>Bruchinae</taxon>
        <taxon>Bruchini</taxon>
        <taxon>Callosobruchus</taxon>
    </lineage>
</organism>
<comment type="similarity">
    <text evidence="3">Belongs to the protein-tyrosine phosphatase family. Non-receptor class dual specificity subfamily.</text>
</comment>
<dbReference type="InterPro" id="IPR016130">
    <property type="entry name" value="Tyr_Pase_AS"/>
</dbReference>
<keyword evidence="15" id="KW-1185">Reference proteome</keyword>
<dbReference type="PANTHER" id="PTHR45848">
    <property type="entry name" value="DUAL SPECIFICITY PROTEIN PHOSPHATASE 12 FAMILY MEMBER"/>
    <property type="match status" value="1"/>
</dbReference>
<evidence type="ECO:0000256" key="1">
    <source>
        <dbReference type="ARBA" id="ARBA00004123"/>
    </source>
</evidence>
<evidence type="ECO:0000256" key="8">
    <source>
        <dbReference type="ARBA" id="ARBA00047761"/>
    </source>
</evidence>
<dbReference type="InterPro" id="IPR016278">
    <property type="entry name" value="DUSP12"/>
</dbReference>
<dbReference type="SMART" id="SM00195">
    <property type="entry name" value="DSPc"/>
    <property type="match status" value="1"/>
</dbReference>
<keyword evidence="5" id="KW-0378">Hydrolase</keyword>
<evidence type="ECO:0000313" key="14">
    <source>
        <dbReference type="EMBL" id="VEN33590.1"/>
    </source>
</evidence>
<dbReference type="FunFam" id="3.90.190.10:FF:000056">
    <property type="entry name" value="Dual specificity phosphatase 12"/>
    <property type="match status" value="1"/>
</dbReference>
<evidence type="ECO:0000256" key="10">
    <source>
        <dbReference type="ARBA" id="ARBA00051722"/>
    </source>
</evidence>
<dbReference type="InterPro" id="IPR020422">
    <property type="entry name" value="TYR_PHOSPHATASE_DUAL_dom"/>
</dbReference>
<dbReference type="GO" id="GO:0004722">
    <property type="term" value="F:protein serine/threonine phosphatase activity"/>
    <property type="evidence" value="ECO:0007669"/>
    <property type="project" value="UniProtKB-EC"/>
</dbReference>
<comment type="catalytic activity">
    <reaction evidence="8">
        <text>O-phospho-L-seryl-[protein] + H2O = L-seryl-[protein] + phosphate</text>
        <dbReference type="Rhea" id="RHEA:20629"/>
        <dbReference type="Rhea" id="RHEA-COMP:9863"/>
        <dbReference type="Rhea" id="RHEA-COMP:11604"/>
        <dbReference type="ChEBI" id="CHEBI:15377"/>
        <dbReference type="ChEBI" id="CHEBI:29999"/>
        <dbReference type="ChEBI" id="CHEBI:43474"/>
        <dbReference type="ChEBI" id="CHEBI:83421"/>
        <dbReference type="EC" id="3.1.3.16"/>
    </reaction>
</comment>
<dbReference type="InterPro" id="IPR029021">
    <property type="entry name" value="Prot-tyrosine_phosphatase-like"/>
</dbReference>
<evidence type="ECO:0000256" key="9">
    <source>
        <dbReference type="ARBA" id="ARBA00048336"/>
    </source>
</evidence>
<dbReference type="GO" id="GO:0008138">
    <property type="term" value="F:protein tyrosine/serine/threonine phosphatase activity"/>
    <property type="evidence" value="ECO:0007669"/>
    <property type="project" value="InterPro"/>
</dbReference>
<dbReference type="PROSITE" id="PS00383">
    <property type="entry name" value="TYR_PHOSPHATASE_1"/>
    <property type="match status" value="1"/>
</dbReference>
<dbReference type="GO" id="GO:0004725">
    <property type="term" value="F:protein tyrosine phosphatase activity"/>
    <property type="evidence" value="ECO:0007669"/>
    <property type="project" value="UniProtKB-EC"/>
</dbReference>
<feature type="active site" description="Phosphocysteine intermediate" evidence="11">
    <location>
        <position position="102"/>
    </location>
</feature>
<name>A0A653BDE0_CALMS</name>
<dbReference type="GO" id="GO:0005737">
    <property type="term" value="C:cytoplasm"/>
    <property type="evidence" value="ECO:0007669"/>
    <property type="project" value="UniProtKB-SubCell"/>
</dbReference>
<comment type="catalytic activity">
    <reaction evidence="9">
        <text>O-phospho-L-threonyl-[protein] + H2O = L-threonyl-[protein] + phosphate</text>
        <dbReference type="Rhea" id="RHEA:47004"/>
        <dbReference type="Rhea" id="RHEA-COMP:11060"/>
        <dbReference type="Rhea" id="RHEA-COMP:11605"/>
        <dbReference type="ChEBI" id="CHEBI:15377"/>
        <dbReference type="ChEBI" id="CHEBI:30013"/>
        <dbReference type="ChEBI" id="CHEBI:43474"/>
        <dbReference type="ChEBI" id="CHEBI:61977"/>
        <dbReference type="EC" id="3.1.3.16"/>
    </reaction>
</comment>
<dbReference type="InterPro" id="IPR000387">
    <property type="entry name" value="Tyr_Pase_dom"/>
</dbReference>
<evidence type="ECO:0000256" key="6">
    <source>
        <dbReference type="ARBA" id="ARBA00022912"/>
    </source>
</evidence>
<dbReference type="Gene3D" id="3.90.190.10">
    <property type="entry name" value="Protein tyrosine phosphatase superfamily"/>
    <property type="match status" value="1"/>
</dbReference>